<keyword evidence="2" id="KW-1185">Reference proteome</keyword>
<feature type="non-terminal residue" evidence="1">
    <location>
        <position position="39"/>
    </location>
</feature>
<dbReference type="AlphaFoldDB" id="E2A5J2"/>
<dbReference type="InParanoid" id="E2A5J2"/>
<name>E2A5J2_CAMFO</name>
<dbReference type="Proteomes" id="UP000000311">
    <property type="component" value="Unassembled WGS sequence"/>
</dbReference>
<evidence type="ECO:0000313" key="1">
    <source>
        <dbReference type="EMBL" id="EFN71304.1"/>
    </source>
</evidence>
<proteinExistence type="predicted"/>
<organism evidence="2">
    <name type="scientific">Camponotus floridanus</name>
    <name type="common">Florida carpenter ant</name>
    <dbReference type="NCBI Taxonomy" id="104421"/>
    <lineage>
        <taxon>Eukaryota</taxon>
        <taxon>Metazoa</taxon>
        <taxon>Ecdysozoa</taxon>
        <taxon>Arthropoda</taxon>
        <taxon>Hexapoda</taxon>
        <taxon>Insecta</taxon>
        <taxon>Pterygota</taxon>
        <taxon>Neoptera</taxon>
        <taxon>Endopterygota</taxon>
        <taxon>Hymenoptera</taxon>
        <taxon>Apocrita</taxon>
        <taxon>Aculeata</taxon>
        <taxon>Formicoidea</taxon>
        <taxon>Formicidae</taxon>
        <taxon>Formicinae</taxon>
        <taxon>Camponotus</taxon>
    </lineage>
</organism>
<accession>E2A5J2</accession>
<evidence type="ECO:0000313" key="2">
    <source>
        <dbReference type="Proteomes" id="UP000000311"/>
    </source>
</evidence>
<protein>
    <submittedName>
        <fullName evidence="1">Uncharacterized protein</fullName>
    </submittedName>
</protein>
<dbReference type="EMBL" id="GL436989">
    <property type="protein sequence ID" value="EFN71304.1"/>
    <property type="molecule type" value="Genomic_DNA"/>
</dbReference>
<reference evidence="1 2" key="1">
    <citation type="journal article" date="2010" name="Science">
        <title>Genomic comparison of the ants Camponotus floridanus and Harpegnathos saltator.</title>
        <authorList>
            <person name="Bonasio R."/>
            <person name="Zhang G."/>
            <person name="Ye C."/>
            <person name="Mutti N.S."/>
            <person name="Fang X."/>
            <person name="Qin N."/>
            <person name="Donahue G."/>
            <person name="Yang P."/>
            <person name="Li Q."/>
            <person name="Li C."/>
            <person name="Zhang P."/>
            <person name="Huang Z."/>
            <person name="Berger S.L."/>
            <person name="Reinberg D."/>
            <person name="Wang J."/>
            <person name="Liebig J."/>
        </authorList>
    </citation>
    <scope>NUCLEOTIDE SEQUENCE [LARGE SCALE GENOMIC DNA]</scope>
    <source>
        <strain evidence="2">C129</strain>
    </source>
</reference>
<gene>
    <name evidence="1" type="ORF">EAG_14795</name>
</gene>
<sequence>KEDISSSSRHYICLNSHLLCKKDNGTLNRINFLLQCIKK</sequence>
<feature type="non-terminal residue" evidence="1">
    <location>
        <position position="1"/>
    </location>
</feature>